<organism evidence="2">
    <name type="scientific">marine sediment metagenome</name>
    <dbReference type="NCBI Taxonomy" id="412755"/>
    <lineage>
        <taxon>unclassified sequences</taxon>
        <taxon>metagenomes</taxon>
        <taxon>ecological metagenomes</taxon>
    </lineage>
</organism>
<gene>
    <name evidence="2" type="ORF">LCGC14_0681540</name>
</gene>
<evidence type="ECO:0008006" key="3">
    <source>
        <dbReference type="Google" id="ProtNLM"/>
    </source>
</evidence>
<feature type="region of interest" description="Disordered" evidence="1">
    <location>
        <begin position="1"/>
        <end position="36"/>
    </location>
</feature>
<feature type="region of interest" description="Disordered" evidence="1">
    <location>
        <begin position="77"/>
        <end position="118"/>
    </location>
</feature>
<proteinExistence type="predicted"/>
<sequence length="300" mass="33331">MTEKKKAQPNLIENAIGKRAETPKTPPQVLRDVPDQPLTRDEMATLEELNHQTEKRLQDQYPEEPVAVTHTVPKVPIIPVSKPNPQPVTENSSLESPPQGINSKTDSNLAEESPEEFESFPQEVKSHCVDCGVRFEFNSELIAHKCPTPKDKIKIDNLIHEFESPHPPQVTGSGQTFPSQALEITRPKPPAEDIEFTALRNHIMDAGFVAAGVAFHIVALCSQPMTTPSTTTWDFEDRAVIPEMVFTLLRQPGYLEGIWPSLKVVMGSNIGNDIWCAGIATTIAFFDVIRTLPALEELKK</sequence>
<feature type="compositionally biased region" description="Polar residues" evidence="1">
    <location>
        <begin position="87"/>
        <end position="110"/>
    </location>
</feature>
<accession>A0A0F9QT04</accession>
<name>A0A0F9QT04_9ZZZZ</name>
<evidence type="ECO:0000256" key="1">
    <source>
        <dbReference type="SAM" id="MobiDB-lite"/>
    </source>
</evidence>
<protein>
    <recommendedName>
        <fullName evidence="3">C2H2-type domain-containing protein</fullName>
    </recommendedName>
</protein>
<comment type="caution">
    <text evidence="2">The sequence shown here is derived from an EMBL/GenBank/DDBJ whole genome shotgun (WGS) entry which is preliminary data.</text>
</comment>
<dbReference type="EMBL" id="LAZR01001379">
    <property type="protein sequence ID" value="KKN45589.1"/>
    <property type="molecule type" value="Genomic_DNA"/>
</dbReference>
<evidence type="ECO:0000313" key="2">
    <source>
        <dbReference type="EMBL" id="KKN45589.1"/>
    </source>
</evidence>
<reference evidence="2" key="1">
    <citation type="journal article" date="2015" name="Nature">
        <title>Complex archaea that bridge the gap between prokaryotes and eukaryotes.</title>
        <authorList>
            <person name="Spang A."/>
            <person name="Saw J.H."/>
            <person name="Jorgensen S.L."/>
            <person name="Zaremba-Niedzwiedzka K."/>
            <person name="Martijn J."/>
            <person name="Lind A.E."/>
            <person name="van Eijk R."/>
            <person name="Schleper C."/>
            <person name="Guy L."/>
            <person name="Ettema T.J."/>
        </authorList>
    </citation>
    <scope>NUCLEOTIDE SEQUENCE</scope>
</reference>
<dbReference type="AlphaFoldDB" id="A0A0F9QT04"/>